<keyword evidence="4" id="KW-0670">Pyruvate</keyword>
<dbReference type="InterPro" id="IPR034333">
    <property type="entry name" value="GST_Zeta_N"/>
</dbReference>
<dbReference type="PANTHER" id="PTHR42673">
    <property type="entry name" value="MALEYLACETOACETATE ISOMERASE"/>
    <property type="match status" value="1"/>
</dbReference>
<dbReference type="Gene3D" id="3.40.30.10">
    <property type="entry name" value="Glutaredoxin"/>
    <property type="match status" value="1"/>
</dbReference>
<dbReference type="GO" id="GO:0004364">
    <property type="term" value="F:glutathione transferase activity"/>
    <property type="evidence" value="ECO:0007669"/>
    <property type="project" value="TreeGrafter"/>
</dbReference>
<dbReference type="EC" id="5.2.1.4" evidence="4"/>
<comment type="caution">
    <text evidence="4">The sequence shown here is derived from an EMBL/GenBank/DDBJ whole genome shotgun (WGS) entry which is preliminary data.</text>
</comment>
<proteinExistence type="inferred from homology"/>
<dbReference type="NCBIfam" id="TIGR01262">
    <property type="entry name" value="maiA"/>
    <property type="match status" value="1"/>
</dbReference>
<dbReference type="AlphaFoldDB" id="A0A1S1H8P9"/>
<feature type="domain" description="GST C-terminal" evidence="3">
    <location>
        <begin position="96"/>
        <end position="226"/>
    </location>
</feature>
<comment type="similarity">
    <text evidence="1">Belongs to the GST superfamily. Zeta family.</text>
</comment>
<keyword evidence="4" id="KW-0413">Isomerase</keyword>
<dbReference type="InterPro" id="IPR036282">
    <property type="entry name" value="Glutathione-S-Trfase_C_sf"/>
</dbReference>
<dbReference type="InterPro" id="IPR004045">
    <property type="entry name" value="Glutathione_S-Trfase_N"/>
</dbReference>
<evidence type="ECO:0000313" key="5">
    <source>
        <dbReference type="Proteomes" id="UP000179467"/>
    </source>
</evidence>
<sequence length="226" mass="24274">MNGMPGYDGNPVRLHDYYRSSAAYRVRIALNLKGIAFESVPVNLLAGEQRGLAFRAINPQGLVPLLEMDGIRIGQSLAIIDYLDARVPDPAFVPRDPAARARQLALALVVACDIHPINNVRVLRYLGGELGADEPAREAWIGHWVREGFAALEAMAAQDGAGTAARPYLGGAAPGIADICLVPQMYNARRFKVALDDFPLLVRIDAALAALPAFAAAHPDRFAPEG</sequence>
<keyword evidence="5" id="KW-1185">Reference proteome</keyword>
<dbReference type="PROSITE" id="PS50404">
    <property type="entry name" value="GST_NTER"/>
    <property type="match status" value="1"/>
</dbReference>
<dbReference type="InterPro" id="IPR010987">
    <property type="entry name" value="Glutathione-S-Trfase_C-like"/>
</dbReference>
<evidence type="ECO:0000256" key="1">
    <source>
        <dbReference type="ARBA" id="ARBA00010007"/>
    </source>
</evidence>
<feature type="domain" description="GST N-terminal" evidence="2">
    <location>
        <begin position="10"/>
        <end position="91"/>
    </location>
</feature>
<dbReference type="InterPro" id="IPR036249">
    <property type="entry name" value="Thioredoxin-like_sf"/>
</dbReference>
<gene>
    <name evidence="4" type="primary">nagL</name>
    <name evidence="4" type="ORF">BHE75_00161</name>
</gene>
<dbReference type="Proteomes" id="UP000179467">
    <property type="component" value="Unassembled WGS sequence"/>
</dbReference>
<dbReference type="PANTHER" id="PTHR42673:SF4">
    <property type="entry name" value="MALEYLACETOACETATE ISOMERASE"/>
    <property type="match status" value="1"/>
</dbReference>
<dbReference type="SFLD" id="SFLDG00358">
    <property type="entry name" value="Main_(cytGST)"/>
    <property type="match status" value="1"/>
</dbReference>
<reference evidence="4 5" key="1">
    <citation type="submission" date="2016-09" db="EMBL/GenBank/DDBJ databases">
        <title>Metabolic pathway, cell adaptation mechanisms and a novel monoxygenase revealed through proteogenomic-transcription analysis of a Sphingomonas haloaromaticamans strain degrading the fungicide ortho-phenylphenol.</title>
        <authorList>
            <person name="Perruchon C."/>
            <person name="Papadopoulou E.S."/>
            <person name="Rousidou C."/>
            <person name="Vasileiadis S."/>
            <person name="Tanou G."/>
            <person name="Amoutzias G."/>
            <person name="Molassiotis A."/>
            <person name="Karpouzas D.G."/>
        </authorList>
    </citation>
    <scope>NUCLEOTIDE SEQUENCE [LARGE SCALE GENOMIC DNA]</scope>
    <source>
        <strain evidence="4 5">P3</strain>
    </source>
</reference>
<organism evidence="4 5">
    <name type="scientific">Edaphosphingomonas haloaromaticamans</name>
    <dbReference type="NCBI Taxonomy" id="653954"/>
    <lineage>
        <taxon>Bacteria</taxon>
        <taxon>Pseudomonadati</taxon>
        <taxon>Pseudomonadota</taxon>
        <taxon>Alphaproteobacteria</taxon>
        <taxon>Sphingomonadales</taxon>
        <taxon>Rhizorhabdaceae</taxon>
        <taxon>Edaphosphingomonas</taxon>
    </lineage>
</organism>
<evidence type="ECO:0000259" key="3">
    <source>
        <dbReference type="PROSITE" id="PS50405"/>
    </source>
</evidence>
<dbReference type="GO" id="GO:0050077">
    <property type="term" value="F:maleylpyruvate isomerase activity"/>
    <property type="evidence" value="ECO:0007669"/>
    <property type="project" value="UniProtKB-EC"/>
</dbReference>
<name>A0A1S1H8P9_9SPHN</name>
<dbReference type="GO" id="GO:0005737">
    <property type="term" value="C:cytoplasm"/>
    <property type="evidence" value="ECO:0007669"/>
    <property type="project" value="InterPro"/>
</dbReference>
<dbReference type="Gene3D" id="1.20.1050.10">
    <property type="match status" value="1"/>
</dbReference>
<dbReference type="SUPFAM" id="SSF52833">
    <property type="entry name" value="Thioredoxin-like"/>
    <property type="match status" value="1"/>
</dbReference>
<dbReference type="PROSITE" id="PS50405">
    <property type="entry name" value="GST_CTER"/>
    <property type="match status" value="1"/>
</dbReference>
<dbReference type="EMBL" id="MIPT01000001">
    <property type="protein sequence ID" value="OHT18192.1"/>
    <property type="molecule type" value="Genomic_DNA"/>
</dbReference>
<dbReference type="InterPro" id="IPR005955">
    <property type="entry name" value="GST_Zeta"/>
</dbReference>
<accession>A0A1S1H8P9</accession>
<dbReference type="GO" id="GO:0016034">
    <property type="term" value="F:maleylacetoacetate isomerase activity"/>
    <property type="evidence" value="ECO:0007669"/>
    <property type="project" value="TreeGrafter"/>
</dbReference>
<dbReference type="GO" id="GO:0006559">
    <property type="term" value="P:L-phenylalanine catabolic process"/>
    <property type="evidence" value="ECO:0007669"/>
    <property type="project" value="TreeGrafter"/>
</dbReference>
<dbReference type="CDD" id="cd03042">
    <property type="entry name" value="GST_N_Zeta"/>
    <property type="match status" value="1"/>
</dbReference>
<evidence type="ECO:0000313" key="4">
    <source>
        <dbReference type="EMBL" id="OHT18192.1"/>
    </source>
</evidence>
<dbReference type="SUPFAM" id="SSF47616">
    <property type="entry name" value="GST C-terminal domain-like"/>
    <property type="match status" value="1"/>
</dbReference>
<dbReference type="SFLD" id="SFLDS00019">
    <property type="entry name" value="Glutathione_Transferase_(cytos"/>
    <property type="match status" value="1"/>
</dbReference>
<protein>
    <submittedName>
        <fullName evidence="4">Maleylpyruvate isomerase</fullName>
        <ecNumber evidence="4">5.2.1.4</ecNumber>
    </submittedName>
</protein>
<dbReference type="GO" id="GO:0006749">
    <property type="term" value="P:glutathione metabolic process"/>
    <property type="evidence" value="ECO:0007669"/>
    <property type="project" value="TreeGrafter"/>
</dbReference>
<dbReference type="InterPro" id="IPR040079">
    <property type="entry name" value="Glutathione_S-Trfase"/>
</dbReference>
<dbReference type="Pfam" id="PF13417">
    <property type="entry name" value="GST_N_3"/>
    <property type="match status" value="1"/>
</dbReference>
<evidence type="ECO:0000259" key="2">
    <source>
        <dbReference type="PROSITE" id="PS50404"/>
    </source>
</evidence>